<evidence type="ECO:0000313" key="3">
    <source>
        <dbReference type="Proteomes" id="UP000268007"/>
    </source>
</evidence>
<feature type="domain" description="GTPase-associated system helical" evidence="1">
    <location>
        <begin position="189"/>
        <end position="311"/>
    </location>
</feature>
<accession>A0A495J0K7</accession>
<dbReference type="Pfam" id="PF19994">
    <property type="entry name" value="GASH"/>
    <property type="match status" value="2"/>
</dbReference>
<organism evidence="2 3">
    <name type="scientific">Mucilaginibacter gracilis</name>
    <dbReference type="NCBI Taxonomy" id="423350"/>
    <lineage>
        <taxon>Bacteria</taxon>
        <taxon>Pseudomonadati</taxon>
        <taxon>Bacteroidota</taxon>
        <taxon>Sphingobacteriia</taxon>
        <taxon>Sphingobacteriales</taxon>
        <taxon>Sphingobacteriaceae</taxon>
        <taxon>Mucilaginibacter</taxon>
    </lineage>
</organism>
<evidence type="ECO:0000259" key="1">
    <source>
        <dbReference type="Pfam" id="PF19994"/>
    </source>
</evidence>
<sequence length="341" mass="37714">MADIPKYIRIFEANPTDDFVTKRITAINAIEATIKKKITSKEIFEFANGLLTALENSGSPNETVSGVAVPPLKKSSTSFVADDESLQLLTCTLLATLQHIEKVKAYSQKPSPEYILAIALWSGLSFQQPIADKEKLELLRKELLATASKIATDISKTSRDRKETKTRPELVAPSDNSWAGYIGSTEASYGKLIDALRINSQLDREEIDILWWVLGNWSAICQTQITKLNDTQSALIGSIEIGSLLKRFPALAHTHLACRTIANNAEFTGSEILEQLAEYLTNIQRELNAGEAAKYPKMLPVTSFITSAIEVSGIATKRRINEWSSRLLVEVSLVNINKFAE</sequence>
<gene>
    <name evidence="2" type="ORF">BDD43_2330</name>
</gene>
<dbReference type="OrthoDB" id="6637879at2"/>
<dbReference type="Proteomes" id="UP000268007">
    <property type="component" value="Unassembled WGS sequence"/>
</dbReference>
<protein>
    <recommendedName>
        <fullName evidence="1">GTPase-associated system helical domain-containing protein</fullName>
    </recommendedName>
</protein>
<dbReference type="AlphaFoldDB" id="A0A495J0K7"/>
<comment type="caution">
    <text evidence="2">The sequence shown here is derived from an EMBL/GenBank/DDBJ whole genome shotgun (WGS) entry which is preliminary data.</text>
</comment>
<keyword evidence="3" id="KW-1185">Reference proteome</keyword>
<dbReference type="EMBL" id="RBKU01000001">
    <property type="protein sequence ID" value="RKR82161.1"/>
    <property type="molecule type" value="Genomic_DNA"/>
</dbReference>
<evidence type="ECO:0000313" key="2">
    <source>
        <dbReference type="EMBL" id="RKR82161.1"/>
    </source>
</evidence>
<proteinExistence type="predicted"/>
<dbReference type="RefSeq" id="WP_121197786.1">
    <property type="nucleotide sequence ID" value="NZ_RBKU01000001.1"/>
</dbReference>
<name>A0A495J0K7_9SPHI</name>
<dbReference type="InterPro" id="IPR045523">
    <property type="entry name" value="GASH"/>
</dbReference>
<reference evidence="2 3" key="1">
    <citation type="submission" date="2018-10" db="EMBL/GenBank/DDBJ databases">
        <title>Genomic Encyclopedia of Archaeal and Bacterial Type Strains, Phase II (KMG-II): from individual species to whole genera.</title>
        <authorList>
            <person name="Goeker M."/>
        </authorList>
    </citation>
    <scope>NUCLEOTIDE SEQUENCE [LARGE SCALE GENOMIC DNA]</scope>
    <source>
        <strain evidence="2 3">DSM 18602</strain>
    </source>
</reference>
<feature type="domain" description="GTPase-associated system helical" evidence="1">
    <location>
        <begin position="3"/>
        <end position="150"/>
    </location>
</feature>